<dbReference type="OrthoDB" id="1907165at2"/>
<accession>A0A433SIC3</accession>
<dbReference type="SUPFAM" id="SSF55486">
    <property type="entry name" value="Metalloproteases ('zincins'), catalytic domain"/>
    <property type="match status" value="1"/>
</dbReference>
<name>A0A433SIC3_9BURK</name>
<evidence type="ECO:0000313" key="2">
    <source>
        <dbReference type="Proteomes" id="UP000286947"/>
    </source>
</evidence>
<proteinExistence type="predicted"/>
<reference evidence="1 2" key="1">
    <citation type="submission" date="2018-01" db="EMBL/GenBank/DDBJ databases">
        <title>Saezia sanguinis gen. nov., sp. nov., in the order Burkholderiales isolated from human blood.</title>
        <authorList>
            <person name="Medina-Pascual M.J."/>
            <person name="Valdezate S."/>
            <person name="Monzon S."/>
            <person name="Cuesta I."/>
            <person name="Carrasco G."/>
            <person name="Villalon P."/>
            <person name="Saez-Nieto J.A."/>
        </authorList>
    </citation>
    <scope>NUCLEOTIDE SEQUENCE [LARGE SCALE GENOMIC DNA]</scope>
    <source>
        <strain evidence="1 2">CNM695-12</strain>
    </source>
</reference>
<keyword evidence="2" id="KW-1185">Reference proteome</keyword>
<comment type="caution">
    <text evidence="1">The sequence shown here is derived from an EMBL/GenBank/DDBJ whole genome shotgun (WGS) entry which is preliminary data.</text>
</comment>
<dbReference type="Proteomes" id="UP000286947">
    <property type="component" value="Unassembled WGS sequence"/>
</dbReference>
<dbReference type="Gene3D" id="3.40.390.10">
    <property type="entry name" value="Collagenase (Catalytic Domain)"/>
    <property type="match status" value="1"/>
</dbReference>
<dbReference type="AlphaFoldDB" id="A0A433SIC3"/>
<dbReference type="GO" id="GO:0008237">
    <property type="term" value="F:metallopeptidase activity"/>
    <property type="evidence" value="ECO:0007669"/>
    <property type="project" value="InterPro"/>
</dbReference>
<dbReference type="InterPro" id="IPR024079">
    <property type="entry name" value="MetalloPept_cat_dom_sf"/>
</dbReference>
<organism evidence="1 2">
    <name type="scientific">Saezia sanguinis</name>
    <dbReference type="NCBI Taxonomy" id="1965230"/>
    <lineage>
        <taxon>Bacteria</taxon>
        <taxon>Pseudomonadati</taxon>
        <taxon>Pseudomonadota</taxon>
        <taxon>Betaproteobacteria</taxon>
        <taxon>Burkholderiales</taxon>
        <taxon>Saeziaceae</taxon>
        <taxon>Saezia</taxon>
    </lineage>
</organism>
<protein>
    <submittedName>
        <fullName evidence="1">Uncharacterized protein</fullName>
    </submittedName>
</protein>
<dbReference type="EMBL" id="PQSP01000001">
    <property type="protein sequence ID" value="RUS68364.1"/>
    <property type="molecule type" value="Genomic_DNA"/>
</dbReference>
<evidence type="ECO:0000313" key="1">
    <source>
        <dbReference type="EMBL" id="RUS68364.1"/>
    </source>
</evidence>
<gene>
    <name evidence="1" type="ORF">CUZ56_00855</name>
</gene>
<sequence length="261" mass="28751">MGKRTSAPHSASDASCEVSDPVSVCVVCWNKDYEKEISVNSRGRYFERYKPDSSSYTSVYSKKFKIYIPLKTGTEASVEIRIKAEAQSGVSAADVTAAKSNMQSSLSHWNGKFNLQVTHPDTANCPVKSLPIKFKVVWVTSNEHYTMKVHSTYPREGVSGSVINVSKTTIVWTYAHEFGHCFGLPDEYSYSTGTDTVKYYQPDGTLDTAINAPPSKPSSDTSSSIMSTHSNTKIAQRHGWFFAIEAKDLIDISGVKCAITI</sequence>
<dbReference type="RefSeq" id="WP_126978447.1">
    <property type="nucleotide sequence ID" value="NZ_PQSP01000001.1"/>
</dbReference>